<comment type="caution">
    <text evidence="3">The sequence shown here is derived from an EMBL/GenBank/DDBJ whole genome shotgun (WGS) entry which is preliminary data.</text>
</comment>
<evidence type="ECO:0008006" key="5">
    <source>
        <dbReference type="Google" id="ProtNLM"/>
    </source>
</evidence>
<gene>
    <name evidence="3" type="ORF">KO481_26375</name>
</gene>
<feature type="transmembrane region" description="Helical" evidence="2">
    <location>
        <begin position="76"/>
        <end position="98"/>
    </location>
</feature>
<evidence type="ECO:0000256" key="2">
    <source>
        <dbReference type="SAM" id="Phobius"/>
    </source>
</evidence>
<feature type="region of interest" description="Disordered" evidence="1">
    <location>
        <begin position="1"/>
        <end position="26"/>
    </location>
</feature>
<dbReference type="Gene3D" id="3.40.50.1820">
    <property type="entry name" value="alpha/beta hydrolase"/>
    <property type="match status" value="1"/>
</dbReference>
<feature type="region of interest" description="Disordered" evidence="1">
    <location>
        <begin position="418"/>
        <end position="438"/>
    </location>
</feature>
<feature type="transmembrane region" description="Helical" evidence="2">
    <location>
        <begin position="51"/>
        <end position="69"/>
    </location>
</feature>
<dbReference type="Proteomes" id="UP000733379">
    <property type="component" value="Unassembled WGS sequence"/>
</dbReference>
<feature type="transmembrane region" description="Helical" evidence="2">
    <location>
        <begin position="110"/>
        <end position="130"/>
    </location>
</feature>
<keyword evidence="4" id="KW-1185">Reference proteome</keyword>
<keyword evidence="2" id="KW-0812">Transmembrane</keyword>
<dbReference type="Pfam" id="PF00756">
    <property type="entry name" value="Esterase"/>
    <property type="match status" value="1"/>
</dbReference>
<protein>
    <recommendedName>
        <fullName evidence="5">Esterase</fullName>
    </recommendedName>
</protein>
<dbReference type="InterPro" id="IPR050583">
    <property type="entry name" value="Mycobacterial_A85_antigen"/>
</dbReference>
<dbReference type="SUPFAM" id="SSF53474">
    <property type="entry name" value="alpha/beta-Hydrolases"/>
    <property type="match status" value="1"/>
</dbReference>
<evidence type="ECO:0000256" key="1">
    <source>
        <dbReference type="SAM" id="MobiDB-lite"/>
    </source>
</evidence>
<dbReference type="InterPro" id="IPR000801">
    <property type="entry name" value="Esterase-like"/>
</dbReference>
<organism evidence="3 4">
    <name type="scientific">Nocardia albiluteola</name>
    <dbReference type="NCBI Taxonomy" id="2842303"/>
    <lineage>
        <taxon>Bacteria</taxon>
        <taxon>Bacillati</taxon>
        <taxon>Actinomycetota</taxon>
        <taxon>Actinomycetes</taxon>
        <taxon>Mycobacteriales</taxon>
        <taxon>Nocardiaceae</taxon>
        <taxon>Nocardia</taxon>
    </lineage>
</organism>
<keyword evidence="2" id="KW-0472">Membrane</keyword>
<feature type="compositionally biased region" description="Gly residues" evidence="1">
    <location>
        <begin position="427"/>
        <end position="438"/>
    </location>
</feature>
<name>A0ABS6B416_9NOCA</name>
<accession>A0ABS6B416</accession>
<evidence type="ECO:0000313" key="3">
    <source>
        <dbReference type="EMBL" id="MBU3065044.1"/>
    </source>
</evidence>
<dbReference type="EMBL" id="JAHKNI010000009">
    <property type="protein sequence ID" value="MBU3065044.1"/>
    <property type="molecule type" value="Genomic_DNA"/>
</dbReference>
<evidence type="ECO:0000313" key="4">
    <source>
        <dbReference type="Proteomes" id="UP000733379"/>
    </source>
</evidence>
<sequence>MTAVLPVQTDVTTTPTQTPGAVAPPPAPKMPTAHINQFGGFHKGVSLLHGWLPLTIEIIAVVLLIIAIVRLTRRWWYIRLPIAVVLGVAGALAGWWYTNNQGLASDPAPLLLWISVGLMVGSIAVAVIGWPRARWWQRVAAILAIPFAVASTAVVINQWVGYYPTVQSAWSALTAGPLPHQTDMADLAGMRDTNPKTGVIVPMDIPDTASGFKHRTEYVYLPPAWFAGKTPPSMPAVLMIGGEFNTPGDWMRSGEIMPAIDKFTAANNGQAPILVFADSGGSFNNDTECVNGPRGNAADHLTKDVVPYVEKTFNVSADPAHWAVVGWSMGGTCAVDLTVMHPELFHTFVDIAGDVGPDSGTKDQTVKRLYGGNEALWEQFDPMTVMQKHGQYTGIAGLYDDLTATHFDRSKLPKGFTMPKVSEDQIGKGGQDDMGGGGNSEVGAAEKLCAENKKVGIECTIHTTQGGHTWQFAEAAFDSSLAWVTARVGLPVPANS</sequence>
<dbReference type="PANTHER" id="PTHR48098:SF1">
    <property type="entry name" value="DIACYLGLYCEROL ACYLTRANSFERASE_MYCOLYLTRANSFERASE AG85A"/>
    <property type="match status" value="1"/>
</dbReference>
<proteinExistence type="predicted"/>
<feature type="transmembrane region" description="Helical" evidence="2">
    <location>
        <begin position="139"/>
        <end position="160"/>
    </location>
</feature>
<feature type="compositionally biased region" description="Low complexity" evidence="1">
    <location>
        <begin position="1"/>
        <end position="21"/>
    </location>
</feature>
<reference evidence="3 4" key="1">
    <citation type="submission" date="2021-06" db="EMBL/GenBank/DDBJ databases">
        <title>Actinomycetes sequencing.</title>
        <authorList>
            <person name="Shan Q."/>
        </authorList>
    </citation>
    <scope>NUCLEOTIDE SEQUENCE [LARGE SCALE GENOMIC DNA]</scope>
    <source>
        <strain evidence="3 4">NEAU-G5</strain>
    </source>
</reference>
<dbReference type="InterPro" id="IPR029058">
    <property type="entry name" value="AB_hydrolase_fold"/>
</dbReference>
<keyword evidence="2" id="KW-1133">Transmembrane helix</keyword>
<dbReference type="PANTHER" id="PTHR48098">
    <property type="entry name" value="ENTEROCHELIN ESTERASE-RELATED"/>
    <property type="match status" value="1"/>
</dbReference>